<dbReference type="InterPro" id="IPR025997">
    <property type="entry name" value="SBP_2_dom"/>
</dbReference>
<gene>
    <name evidence="4" type="ordered locus">Hore_19860</name>
</gene>
<dbReference type="EMBL" id="CP001098">
    <property type="protein sequence ID" value="ACL70733.1"/>
    <property type="molecule type" value="Genomic_DNA"/>
</dbReference>
<dbReference type="RefSeq" id="WP_015923702.1">
    <property type="nucleotide sequence ID" value="NC_011899.1"/>
</dbReference>
<dbReference type="InterPro" id="IPR050555">
    <property type="entry name" value="Bact_Solute-Bind_Prot2"/>
</dbReference>
<evidence type="ECO:0000256" key="1">
    <source>
        <dbReference type="ARBA" id="ARBA00004196"/>
    </source>
</evidence>
<dbReference type="HOGENOM" id="CLU_037628_3_3_9"/>
<sequence length="318" mass="35438">MVVCPLSLSLSVSAGKLPPKPLTIAFVPKSLDNPIFLDTLEAAQKEARRLGVRLEWVAPFTTSTEGQIKVVKNLIQRRVDGIIISANDSNALKEIINKAVKSGIAVATFDSDVPGSDRLFYVGTDNWRAGYELGKALLQVLKRKGIKTEKYKVMVLSGGKEALNLKKRVKGFAKAVEEEIDIEIKDILYCNDDFQLANELVENYIKSHPDIDIILFVGGWPFYVPPDAMPRFQKWARQGGIAIGIDIFYSALVLQKEGMIQYLVGQDFSGMGQLSLRYLVRFLRSGQKPPVIIKTGIEHANTSNIDRLLKVHKPWGVR</sequence>
<dbReference type="GO" id="GO:0030246">
    <property type="term" value="F:carbohydrate binding"/>
    <property type="evidence" value="ECO:0007669"/>
    <property type="project" value="TreeGrafter"/>
</dbReference>
<evidence type="ECO:0000313" key="5">
    <source>
        <dbReference type="Proteomes" id="UP000000719"/>
    </source>
</evidence>
<dbReference type="AlphaFoldDB" id="B8CZL4"/>
<feature type="domain" description="Periplasmic binding protein" evidence="3">
    <location>
        <begin position="24"/>
        <end position="286"/>
    </location>
</feature>
<accession>B8CZL4</accession>
<dbReference type="Gene3D" id="3.40.50.2300">
    <property type="match status" value="2"/>
</dbReference>
<keyword evidence="4" id="KW-0762">Sugar transport</keyword>
<dbReference type="eggNOG" id="COG1879">
    <property type="taxonomic scope" value="Bacteria"/>
</dbReference>
<name>B8CZL4_HALOH</name>
<evidence type="ECO:0000256" key="2">
    <source>
        <dbReference type="ARBA" id="ARBA00007639"/>
    </source>
</evidence>
<comment type="subcellular location">
    <subcellularLocation>
        <location evidence="1">Cell envelope</location>
    </subcellularLocation>
</comment>
<proteinExistence type="inferred from homology"/>
<keyword evidence="4" id="KW-0813">Transport</keyword>
<dbReference type="STRING" id="373903.Hore_19860"/>
<dbReference type="PANTHER" id="PTHR30036">
    <property type="entry name" value="D-XYLOSE-BINDING PERIPLASMIC PROTEIN"/>
    <property type="match status" value="1"/>
</dbReference>
<dbReference type="Proteomes" id="UP000000719">
    <property type="component" value="Chromosome"/>
</dbReference>
<reference evidence="4 5" key="1">
    <citation type="journal article" date="2009" name="PLoS ONE">
        <title>Genome analysis of the anaerobic thermohalophilic bacterium Halothermothrix orenii.</title>
        <authorList>
            <person name="Mavromatis K."/>
            <person name="Ivanova N."/>
            <person name="Anderson I."/>
            <person name="Lykidis A."/>
            <person name="Hooper S.D."/>
            <person name="Sun H."/>
            <person name="Kunin V."/>
            <person name="Lapidus A."/>
            <person name="Hugenholtz P."/>
            <person name="Patel B."/>
            <person name="Kyrpides N.C."/>
        </authorList>
    </citation>
    <scope>NUCLEOTIDE SEQUENCE [LARGE SCALE GENOMIC DNA]</scope>
    <source>
        <strain evidence="5">H 168 / OCM 544 / DSM 9562</strain>
    </source>
</reference>
<dbReference type="InterPro" id="IPR028082">
    <property type="entry name" value="Peripla_BP_I"/>
</dbReference>
<organism evidence="4 5">
    <name type="scientific">Halothermothrix orenii (strain H 168 / OCM 544 / DSM 9562)</name>
    <dbReference type="NCBI Taxonomy" id="373903"/>
    <lineage>
        <taxon>Bacteria</taxon>
        <taxon>Bacillati</taxon>
        <taxon>Bacillota</taxon>
        <taxon>Clostridia</taxon>
        <taxon>Halanaerobiales</taxon>
        <taxon>Halothermotrichaceae</taxon>
        <taxon>Halothermothrix</taxon>
    </lineage>
</organism>
<evidence type="ECO:0000313" key="4">
    <source>
        <dbReference type="EMBL" id="ACL70733.1"/>
    </source>
</evidence>
<dbReference type="Pfam" id="PF13407">
    <property type="entry name" value="Peripla_BP_4"/>
    <property type="match status" value="1"/>
</dbReference>
<dbReference type="GO" id="GO:0030288">
    <property type="term" value="C:outer membrane-bounded periplasmic space"/>
    <property type="evidence" value="ECO:0007669"/>
    <property type="project" value="TreeGrafter"/>
</dbReference>
<comment type="similarity">
    <text evidence="2">Belongs to the bacterial solute-binding protein 2 family.</text>
</comment>
<keyword evidence="5" id="KW-1185">Reference proteome</keyword>
<dbReference type="KEGG" id="hor:Hore_19860"/>
<evidence type="ECO:0000259" key="3">
    <source>
        <dbReference type="Pfam" id="PF13407"/>
    </source>
</evidence>
<protein>
    <submittedName>
        <fullName evidence="4">ABC-type sugar transport system, periplasmic component</fullName>
    </submittedName>
</protein>
<dbReference type="PANTHER" id="PTHR30036:SF7">
    <property type="entry name" value="ABC TRANSPORTER PERIPLASMIC-BINDING PROTEIN YPHF"/>
    <property type="match status" value="1"/>
</dbReference>
<dbReference type="SUPFAM" id="SSF53822">
    <property type="entry name" value="Periplasmic binding protein-like I"/>
    <property type="match status" value="1"/>
</dbReference>